<comment type="caution">
    <text evidence="2">The sequence shown here is derived from an EMBL/GenBank/DDBJ whole genome shotgun (WGS) entry which is preliminary data.</text>
</comment>
<dbReference type="RefSeq" id="WP_337718885.1">
    <property type="nucleotide sequence ID" value="NZ_JBBEGL010000016.1"/>
</dbReference>
<accession>A0ABU8NE45</accession>
<dbReference type="EMBL" id="JBBEGL010000016">
    <property type="protein sequence ID" value="MEJ2890690.1"/>
    <property type="molecule type" value="Genomic_DNA"/>
</dbReference>
<organism evidence="2 3">
    <name type="scientific">Actinomycetospora aeridis</name>
    <dbReference type="NCBI Taxonomy" id="3129231"/>
    <lineage>
        <taxon>Bacteria</taxon>
        <taxon>Bacillati</taxon>
        <taxon>Actinomycetota</taxon>
        <taxon>Actinomycetes</taxon>
        <taxon>Pseudonocardiales</taxon>
        <taxon>Pseudonocardiaceae</taxon>
        <taxon>Actinomycetospora</taxon>
    </lineage>
</organism>
<protein>
    <recommendedName>
        <fullName evidence="4">DUF58 domain-containing protein</fullName>
    </recommendedName>
</protein>
<feature type="transmembrane region" description="Helical" evidence="1">
    <location>
        <begin position="36"/>
        <end position="56"/>
    </location>
</feature>
<reference evidence="2 3" key="1">
    <citation type="submission" date="2024-03" db="EMBL/GenBank/DDBJ databases">
        <title>Actinomycetospora sp. OC33-EN06, a novel actinomycete isolated from wild orchid (Aerides multiflora).</title>
        <authorList>
            <person name="Suriyachadkun C."/>
        </authorList>
    </citation>
    <scope>NUCLEOTIDE SEQUENCE [LARGE SCALE GENOMIC DNA]</scope>
    <source>
        <strain evidence="2 3">OC33-EN06</strain>
    </source>
</reference>
<gene>
    <name evidence="2" type="ORF">WCD41_29820</name>
</gene>
<evidence type="ECO:0000313" key="3">
    <source>
        <dbReference type="Proteomes" id="UP001370100"/>
    </source>
</evidence>
<name>A0ABU8NE45_9PSEU</name>
<feature type="transmembrane region" description="Helical" evidence="1">
    <location>
        <begin position="12"/>
        <end position="30"/>
    </location>
</feature>
<keyword evidence="1" id="KW-0812">Transmembrane</keyword>
<proteinExistence type="predicted"/>
<keyword evidence="3" id="KW-1185">Reference proteome</keyword>
<evidence type="ECO:0000313" key="2">
    <source>
        <dbReference type="EMBL" id="MEJ2890690.1"/>
    </source>
</evidence>
<evidence type="ECO:0000256" key="1">
    <source>
        <dbReference type="SAM" id="Phobius"/>
    </source>
</evidence>
<keyword evidence="1" id="KW-1133">Transmembrane helix</keyword>
<evidence type="ECO:0008006" key="4">
    <source>
        <dbReference type="Google" id="ProtNLM"/>
    </source>
</evidence>
<sequence length="151" mass="16349">MTVAFARLARWFFAGAAVCAVVLVVLLPVLEGTARTATAIAVGVLGANLLIQGVVWTTLQRRWFGRPAVLRRTARRGTPALARIAGVTSTTSSIGNEAIPVLDLDVNGRLVRRRVRVPFHHAADVRIGRMLPVRLDPEGSPVIVVEWDAVR</sequence>
<dbReference type="Proteomes" id="UP001370100">
    <property type="component" value="Unassembled WGS sequence"/>
</dbReference>
<keyword evidence="1" id="KW-0472">Membrane</keyword>